<dbReference type="AlphaFoldDB" id="A0A0Q0X3X2"/>
<protein>
    <recommendedName>
        <fullName evidence="4">Iron transporter</fullName>
    </recommendedName>
</protein>
<feature type="transmembrane region" description="Helical" evidence="1">
    <location>
        <begin position="50"/>
        <end position="70"/>
    </location>
</feature>
<evidence type="ECO:0000313" key="3">
    <source>
        <dbReference type="Proteomes" id="UP000050342"/>
    </source>
</evidence>
<organism evidence="2 3">
    <name type="scientific">Pseudomonas endophytica</name>
    <dbReference type="NCBI Taxonomy" id="1563157"/>
    <lineage>
        <taxon>Bacteria</taxon>
        <taxon>Pseudomonadati</taxon>
        <taxon>Pseudomonadota</taxon>
        <taxon>Gammaproteobacteria</taxon>
        <taxon>Pseudomonadales</taxon>
        <taxon>Pseudomonadaceae</taxon>
        <taxon>Pseudomonas</taxon>
    </lineage>
</organism>
<dbReference type="EMBL" id="LLWH01000068">
    <property type="protein sequence ID" value="KQB54533.1"/>
    <property type="molecule type" value="Genomic_DNA"/>
</dbReference>
<reference evidence="2 3" key="1">
    <citation type="submission" date="2015-10" db="EMBL/GenBank/DDBJ databases">
        <title>Pseudomonas helleri sp. nov. and Pseudomonas weihenstephanensis sp. nov., isolated from raw cows milk.</title>
        <authorList>
            <person name="Von Neubeck M."/>
            <person name="Huptas C."/>
            <person name="Wenning M."/>
            <person name="Scherer S."/>
        </authorList>
    </citation>
    <scope>NUCLEOTIDE SEQUENCE [LARGE SCALE GENOMIC DNA]</scope>
    <source>
        <strain evidence="2 3">BSTT44</strain>
    </source>
</reference>
<accession>A0A0Q0X3X2</accession>
<keyword evidence="1" id="KW-1133">Transmembrane helix</keyword>
<feature type="transmembrane region" description="Helical" evidence="1">
    <location>
        <begin position="21"/>
        <end position="44"/>
    </location>
</feature>
<name>A0A0Q0X3X2_9PSED</name>
<keyword evidence="3" id="KW-1185">Reference proteome</keyword>
<evidence type="ECO:0000256" key="1">
    <source>
        <dbReference type="SAM" id="Phobius"/>
    </source>
</evidence>
<feature type="transmembrane region" description="Helical" evidence="1">
    <location>
        <begin position="77"/>
        <end position="96"/>
    </location>
</feature>
<dbReference type="RefSeq" id="WP_055102029.1">
    <property type="nucleotide sequence ID" value="NZ_LLWH01000068.1"/>
</dbReference>
<comment type="caution">
    <text evidence="2">The sequence shown here is derived from an EMBL/GenBank/DDBJ whole genome shotgun (WGS) entry which is preliminary data.</text>
</comment>
<sequence>MVKQGQAAASRRYRLAVLSRVIAAGVGGYTLTALCTACLALSLPLPRVEAAVSATLPAFLILCLAVIWVFAARSAWLAWFGLLVPCLMLGAGYLWLSGIGLPGVTS</sequence>
<evidence type="ECO:0000313" key="2">
    <source>
        <dbReference type="EMBL" id="KQB54533.1"/>
    </source>
</evidence>
<keyword evidence="1" id="KW-0472">Membrane</keyword>
<dbReference type="STRING" id="1563157.AQS70_07050"/>
<evidence type="ECO:0008006" key="4">
    <source>
        <dbReference type="Google" id="ProtNLM"/>
    </source>
</evidence>
<keyword evidence="1" id="KW-0812">Transmembrane</keyword>
<gene>
    <name evidence="2" type="ORF">AQS70_07050</name>
</gene>
<dbReference type="InterPro" id="IPR022109">
    <property type="entry name" value="DUF3649"/>
</dbReference>
<dbReference type="OrthoDB" id="1684279at2"/>
<dbReference type="Pfam" id="PF12365">
    <property type="entry name" value="DUF3649"/>
    <property type="match status" value="1"/>
</dbReference>
<proteinExistence type="predicted"/>
<dbReference type="Proteomes" id="UP000050342">
    <property type="component" value="Unassembled WGS sequence"/>
</dbReference>